<protein>
    <submittedName>
        <fullName evidence="10">Apical membrane antigen 1, putative</fullName>
    </submittedName>
</protein>
<evidence type="ECO:0000256" key="4">
    <source>
        <dbReference type="ARBA" id="ARBA00022729"/>
    </source>
</evidence>
<dbReference type="OrthoDB" id="345315at2759"/>
<dbReference type="Proteomes" id="UP000220158">
    <property type="component" value="Chromosome 9"/>
</dbReference>
<gene>
    <name evidence="10" type="primary">AMA1</name>
    <name evidence="10" type="ORF">PRELSG_0930900</name>
</gene>
<dbReference type="EMBL" id="LN835304">
    <property type="protein sequence ID" value="CRH00206.1"/>
    <property type="molecule type" value="Genomic_DNA"/>
</dbReference>
<keyword evidence="6 9" id="KW-0472">Membrane</keyword>
<organism evidence="10 11">
    <name type="scientific">Plasmodium relictum</name>
    <dbReference type="NCBI Taxonomy" id="85471"/>
    <lineage>
        <taxon>Eukaryota</taxon>
        <taxon>Sar</taxon>
        <taxon>Alveolata</taxon>
        <taxon>Apicomplexa</taxon>
        <taxon>Aconoidasida</taxon>
        <taxon>Haemosporida</taxon>
        <taxon>Plasmodiidae</taxon>
        <taxon>Plasmodium</taxon>
        <taxon>Plasmodium (Haemamoeba)</taxon>
    </lineage>
</organism>
<dbReference type="RefSeq" id="XP_028533210.1">
    <property type="nucleotide sequence ID" value="XM_028676752.1"/>
</dbReference>
<sequence length="556" mass="64097">MRKLYYILILSAQHFIYLSKCGKLTKKGANPQDNLLDNGKAVERSQTIQNPWREYMKKYDIQNNHASGIRVDLGGDAEFKDKTYRLPIGKCPVFGKGITIENSNKSFLDSVAVGNEKVKSGGFAFPKFPNGEHISPLSLEVLRVQYNHIDELKNLNPISLCSKHASNIRPDGDLNSEYRYPSVYDIENNICYVLYISAQENMGPRYCDSNKNNENALFCFKPEKLEKYKNLVYLTRDLRDDWEEYCPRKSLGNSKFGLWVDGICEEIPLTHSYDADNIMKCNELVFQSSACDQPRIYEEEFSDYEKLSQGIKNGNVNAIRNVFFPKGAFESDRYKSNGKGYNWANYDTVNKKCYIFNVKPTCLINDKNYIATTALSHPTEMENNFPCEIYKEAIEKEIGIQSKKMELQSNEKLILPRIFISNDKESLKCPCTPEEVVNSTCRFFVCRCIERMEELTKNNETKLKDEYVTSDPSSGNKKTMFIIATIVALVLLAAAFLIYFYRKKKSDDKFEKMEQTDAYGKSNERKDELLDPEASFWGEEKRGSHTTPVLMEKPYY</sequence>
<comment type="subcellular location">
    <subcellularLocation>
        <location evidence="1">Membrane</location>
        <topology evidence="1">Single-pass type I membrane protein</topology>
    </subcellularLocation>
</comment>
<comment type="similarity">
    <text evidence="2">Belongs to the apicomplexan parasites AMA1 family.</text>
</comment>
<dbReference type="SMART" id="SM00815">
    <property type="entry name" value="AMA-1"/>
    <property type="match status" value="1"/>
</dbReference>
<evidence type="ECO:0000256" key="5">
    <source>
        <dbReference type="ARBA" id="ARBA00022989"/>
    </source>
</evidence>
<dbReference type="GeneID" id="39736321"/>
<evidence type="ECO:0000256" key="2">
    <source>
        <dbReference type="ARBA" id="ARBA00007098"/>
    </source>
</evidence>
<evidence type="ECO:0000256" key="7">
    <source>
        <dbReference type="ARBA" id="ARBA00023180"/>
    </source>
</evidence>
<accession>A0A1J1H9C9</accession>
<dbReference type="Gene3D" id="6.10.250.430">
    <property type="match status" value="1"/>
</dbReference>
<evidence type="ECO:0000256" key="1">
    <source>
        <dbReference type="ARBA" id="ARBA00004479"/>
    </source>
</evidence>
<evidence type="ECO:0000256" key="6">
    <source>
        <dbReference type="ARBA" id="ARBA00023136"/>
    </source>
</evidence>
<keyword evidence="7" id="KW-0325">Glycoprotein</keyword>
<reference evidence="10 11" key="1">
    <citation type="submission" date="2015-04" db="EMBL/GenBank/DDBJ databases">
        <authorList>
            <consortium name="Pathogen Informatics"/>
        </authorList>
    </citation>
    <scope>NUCLEOTIDE SEQUENCE [LARGE SCALE GENOMIC DNA]</scope>
    <source>
        <strain evidence="10 11">SGS1</strain>
    </source>
</reference>
<feature type="region of interest" description="Disordered" evidence="8">
    <location>
        <begin position="533"/>
        <end position="556"/>
    </location>
</feature>
<feature type="transmembrane region" description="Helical" evidence="9">
    <location>
        <begin position="480"/>
        <end position="501"/>
    </location>
</feature>
<evidence type="ECO:0000313" key="10">
    <source>
        <dbReference type="EMBL" id="CRH00206.1"/>
    </source>
</evidence>
<evidence type="ECO:0000256" key="9">
    <source>
        <dbReference type="SAM" id="Phobius"/>
    </source>
</evidence>
<proteinExistence type="inferred from homology"/>
<dbReference type="SUPFAM" id="SSF82910">
    <property type="entry name" value="Apical membrane antigen 1"/>
    <property type="match status" value="1"/>
</dbReference>
<dbReference type="GO" id="GO:0016020">
    <property type="term" value="C:membrane"/>
    <property type="evidence" value="ECO:0007669"/>
    <property type="project" value="UniProtKB-SubCell"/>
</dbReference>
<dbReference type="KEGG" id="prel:PRELSG_0930900"/>
<dbReference type="InterPro" id="IPR003298">
    <property type="entry name" value="Apmem_Ag1"/>
</dbReference>
<dbReference type="AlphaFoldDB" id="A0A1J1H9C9"/>
<dbReference type="InterPro" id="IPR024056">
    <property type="entry name" value="Apmem_Ag1_dom_sf"/>
</dbReference>
<keyword evidence="4" id="KW-0732">Signal</keyword>
<keyword evidence="11" id="KW-1185">Reference proteome</keyword>
<dbReference type="Gene3D" id="4.10.1010.10">
    <property type="entry name" value="Apical membrane antigen 1"/>
    <property type="match status" value="1"/>
</dbReference>
<name>A0A1J1H9C9_PLARL</name>
<dbReference type="PRINTS" id="PR01361">
    <property type="entry name" value="MEROZOITESA"/>
</dbReference>
<keyword evidence="5 9" id="KW-1133">Transmembrane helix</keyword>
<keyword evidence="3 9" id="KW-0812">Transmembrane</keyword>
<dbReference type="Pfam" id="PF02430">
    <property type="entry name" value="AMA-1"/>
    <property type="match status" value="1"/>
</dbReference>
<dbReference type="Gene3D" id="3.50.4.10">
    <property type="entry name" value="Hepatocyte Growth Factor"/>
    <property type="match status" value="2"/>
</dbReference>
<evidence type="ECO:0000256" key="8">
    <source>
        <dbReference type="SAM" id="MobiDB-lite"/>
    </source>
</evidence>
<dbReference type="VEuPathDB" id="PlasmoDB:PRELSG_0930900"/>
<evidence type="ECO:0000256" key="3">
    <source>
        <dbReference type="ARBA" id="ARBA00022692"/>
    </source>
</evidence>
<evidence type="ECO:0000313" key="11">
    <source>
        <dbReference type="Proteomes" id="UP000220158"/>
    </source>
</evidence>